<reference evidence="4" key="2">
    <citation type="submission" date="2020-04" db="EMBL/GenBank/DDBJ databases">
        <authorList>
            <consortium name="NCBI Genome Project"/>
        </authorList>
    </citation>
    <scope>NUCLEOTIDE SEQUENCE</scope>
    <source>
        <strain evidence="4">CBS 781.70</strain>
    </source>
</reference>
<gene>
    <name evidence="2 4" type="ORF">P152DRAFT_458851</name>
</gene>
<evidence type="ECO:0000313" key="4">
    <source>
        <dbReference type="RefSeq" id="XP_033533526.1"/>
    </source>
</evidence>
<keyword evidence="3" id="KW-1185">Reference proteome</keyword>
<name>A0A6G1G1B0_9PEZI</name>
<accession>A0A6G1G1B0</accession>
<dbReference type="OrthoDB" id="3942646at2759"/>
<protein>
    <submittedName>
        <fullName evidence="2 4">Uncharacterized protein</fullName>
    </submittedName>
</protein>
<dbReference type="RefSeq" id="XP_033533526.1">
    <property type="nucleotide sequence ID" value="XM_033679557.1"/>
</dbReference>
<feature type="compositionally biased region" description="Basic and acidic residues" evidence="1">
    <location>
        <begin position="70"/>
        <end position="88"/>
    </location>
</feature>
<organism evidence="2">
    <name type="scientific">Eremomyces bilateralis CBS 781.70</name>
    <dbReference type="NCBI Taxonomy" id="1392243"/>
    <lineage>
        <taxon>Eukaryota</taxon>
        <taxon>Fungi</taxon>
        <taxon>Dikarya</taxon>
        <taxon>Ascomycota</taxon>
        <taxon>Pezizomycotina</taxon>
        <taxon>Dothideomycetes</taxon>
        <taxon>Dothideomycetes incertae sedis</taxon>
        <taxon>Eremomycetales</taxon>
        <taxon>Eremomycetaceae</taxon>
        <taxon>Eremomyces</taxon>
    </lineage>
</organism>
<evidence type="ECO:0000256" key="1">
    <source>
        <dbReference type="SAM" id="MobiDB-lite"/>
    </source>
</evidence>
<dbReference type="EMBL" id="ML975159">
    <property type="protein sequence ID" value="KAF1811895.1"/>
    <property type="molecule type" value="Genomic_DNA"/>
</dbReference>
<reference evidence="2 4" key="1">
    <citation type="submission" date="2020-01" db="EMBL/GenBank/DDBJ databases">
        <authorList>
            <consortium name="DOE Joint Genome Institute"/>
            <person name="Haridas S."/>
            <person name="Albert R."/>
            <person name="Binder M."/>
            <person name="Bloem J."/>
            <person name="Labutti K."/>
            <person name="Salamov A."/>
            <person name="Andreopoulos B."/>
            <person name="Baker S.E."/>
            <person name="Barry K."/>
            <person name="Bills G."/>
            <person name="Bluhm B.H."/>
            <person name="Cannon C."/>
            <person name="Castanera R."/>
            <person name="Culley D.E."/>
            <person name="Daum C."/>
            <person name="Ezra D."/>
            <person name="Gonzalez J.B."/>
            <person name="Henrissat B."/>
            <person name="Kuo A."/>
            <person name="Liang C."/>
            <person name="Lipzen A."/>
            <person name="Lutzoni F."/>
            <person name="Magnuson J."/>
            <person name="Mondo S."/>
            <person name="Nolan M."/>
            <person name="Ohm R."/>
            <person name="Pangilinan J."/>
            <person name="Park H.-J."/>
            <person name="Ramirez L."/>
            <person name="Alfaro M."/>
            <person name="Sun H."/>
            <person name="Tritt A."/>
            <person name="Yoshinaga Y."/>
            <person name="Zwiers L.-H."/>
            <person name="Turgeon B.G."/>
            <person name="Goodwin S.B."/>
            <person name="Spatafora J.W."/>
            <person name="Crous P.W."/>
            <person name="Grigoriev I.V."/>
        </authorList>
    </citation>
    <scope>NUCLEOTIDE SEQUENCE</scope>
    <source>
        <strain evidence="2 4">CBS 781.70</strain>
    </source>
</reference>
<dbReference type="GeneID" id="54420127"/>
<evidence type="ECO:0000313" key="2">
    <source>
        <dbReference type="EMBL" id="KAF1811895.1"/>
    </source>
</evidence>
<evidence type="ECO:0000313" key="3">
    <source>
        <dbReference type="Proteomes" id="UP000504638"/>
    </source>
</evidence>
<reference evidence="4" key="3">
    <citation type="submission" date="2025-04" db="UniProtKB">
        <authorList>
            <consortium name="RefSeq"/>
        </authorList>
    </citation>
    <scope>IDENTIFICATION</scope>
    <source>
        <strain evidence="4">CBS 781.70</strain>
    </source>
</reference>
<feature type="compositionally biased region" description="Basic residues" evidence="1">
    <location>
        <begin position="89"/>
        <end position="99"/>
    </location>
</feature>
<proteinExistence type="predicted"/>
<dbReference type="Proteomes" id="UP000504638">
    <property type="component" value="Unplaced"/>
</dbReference>
<dbReference type="AlphaFoldDB" id="A0A6G1G1B0"/>
<sequence length="99" mass="11328">MASVVLVVGAAIYFTAEKVHERREKKRVLKAQEDLQYGVVEFDSITDNTTVHDETEPLPAYNKATLPPYHMEDQHPAFKSKKQSERSSHRFSKAIGLKR</sequence>
<feature type="region of interest" description="Disordered" evidence="1">
    <location>
        <begin position="51"/>
        <end position="99"/>
    </location>
</feature>